<evidence type="ECO:0000313" key="2">
    <source>
        <dbReference type="Proteomes" id="UP001163104"/>
    </source>
</evidence>
<proteinExistence type="predicted"/>
<accession>A0AA46SG65</accession>
<dbReference type="Proteomes" id="UP001163104">
    <property type="component" value="Chromosome"/>
</dbReference>
<evidence type="ECO:0000313" key="1">
    <source>
        <dbReference type="EMBL" id="UYG96756.1"/>
    </source>
</evidence>
<dbReference type="RefSeq" id="WP_263599796.1">
    <property type="nucleotide sequence ID" value="NZ_CP107027.1"/>
</dbReference>
<reference evidence="1" key="1">
    <citation type="submission" date="2022-10" db="EMBL/GenBank/DDBJ databases">
        <title>Mechanism of multi-heavy metal repair in Cytobacillus Firmus M7.</title>
        <authorList>
            <person name="Li X."/>
            <person name="Yu C."/>
        </authorList>
    </citation>
    <scope>NUCLEOTIDE SEQUENCE</scope>
    <source>
        <strain evidence="1">M7</strain>
    </source>
</reference>
<gene>
    <name evidence="1" type="ORF">OD459_06920</name>
</gene>
<dbReference type="EMBL" id="CP107027">
    <property type="protein sequence ID" value="UYG96756.1"/>
    <property type="molecule type" value="Genomic_DNA"/>
</dbReference>
<protein>
    <submittedName>
        <fullName evidence="1">Uncharacterized protein</fullName>
    </submittedName>
</protein>
<sequence>MQSGNIENFKHLSQFKDIKDFNNNIEQWMIDIKGEFTKSELIALKRLIRYSAKIVGVCNAKIGTVVSATHEKDGVGISRSTFKRMVSKAKEIGFLMVKETQRKNGSQSSNVYVFNRFISSFEASSEPPIEEKLNQHKTSNLSKSNNQNNNIRTEEVTLEQDSQLLDASFVNEKVPVQFTNLVKCFFDDAKMIEEFWKLVTIAAKKNKITEDTLKTALQSFRVLVRKIKFSKVTNTFGFFYGILNKKFKASYLIEMFNSWWGTEA</sequence>
<name>A0AA46SG65_CYTFI</name>
<dbReference type="AlphaFoldDB" id="A0AA46SG65"/>
<organism evidence="1 2">
    <name type="scientific">Cytobacillus firmus</name>
    <name type="common">Bacillus firmus</name>
    <dbReference type="NCBI Taxonomy" id="1399"/>
    <lineage>
        <taxon>Bacteria</taxon>
        <taxon>Bacillati</taxon>
        <taxon>Bacillota</taxon>
        <taxon>Bacilli</taxon>
        <taxon>Bacillales</taxon>
        <taxon>Bacillaceae</taxon>
        <taxon>Cytobacillus</taxon>
    </lineage>
</organism>